<sequence length="86" mass="10022">MRRPPVLPGYYLSSEMGPKSHTTVIVPIREARTCLLIRQLLIRELVVPPMGFKFSYTNFKGYDWPELQKSLLYRPPNSISRLPEQC</sequence>
<organism evidence="1 2">
    <name type="scientific">Araneus ventricosus</name>
    <name type="common">Orbweaver spider</name>
    <name type="synonym">Epeira ventricosa</name>
    <dbReference type="NCBI Taxonomy" id="182803"/>
    <lineage>
        <taxon>Eukaryota</taxon>
        <taxon>Metazoa</taxon>
        <taxon>Ecdysozoa</taxon>
        <taxon>Arthropoda</taxon>
        <taxon>Chelicerata</taxon>
        <taxon>Arachnida</taxon>
        <taxon>Araneae</taxon>
        <taxon>Araneomorphae</taxon>
        <taxon>Entelegynae</taxon>
        <taxon>Araneoidea</taxon>
        <taxon>Araneidae</taxon>
        <taxon>Araneus</taxon>
    </lineage>
</organism>
<reference evidence="1 2" key="1">
    <citation type="journal article" date="2019" name="Sci. Rep.">
        <title>Orb-weaving spider Araneus ventricosus genome elucidates the spidroin gene catalogue.</title>
        <authorList>
            <person name="Kono N."/>
            <person name="Nakamura H."/>
            <person name="Ohtoshi R."/>
            <person name="Moran D.A.P."/>
            <person name="Shinohara A."/>
            <person name="Yoshida Y."/>
            <person name="Fujiwara M."/>
            <person name="Mori M."/>
            <person name="Tomita M."/>
            <person name="Arakawa K."/>
        </authorList>
    </citation>
    <scope>NUCLEOTIDE SEQUENCE [LARGE SCALE GENOMIC DNA]</scope>
</reference>
<accession>A0A4Y2VKJ4</accession>
<comment type="caution">
    <text evidence="1">The sequence shown here is derived from an EMBL/GenBank/DDBJ whole genome shotgun (WGS) entry which is preliminary data.</text>
</comment>
<keyword evidence="2" id="KW-1185">Reference proteome</keyword>
<dbReference type="EMBL" id="BGPR01048076">
    <property type="protein sequence ID" value="GBO25092.1"/>
    <property type="molecule type" value="Genomic_DNA"/>
</dbReference>
<dbReference type="Proteomes" id="UP000499080">
    <property type="component" value="Unassembled WGS sequence"/>
</dbReference>
<dbReference type="AlphaFoldDB" id="A0A4Y2VKJ4"/>
<evidence type="ECO:0000313" key="2">
    <source>
        <dbReference type="Proteomes" id="UP000499080"/>
    </source>
</evidence>
<evidence type="ECO:0000313" key="1">
    <source>
        <dbReference type="EMBL" id="GBO25092.1"/>
    </source>
</evidence>
<proteinExistence type="predicted"/>
<name>A0A4Y2VKJ4_ARAVE</name>
<protein>
    <submittedName>
        <fullName evidence="1">Uncharacterized protein</fullName>
    </submittedName>
</protein>
<gene>
    <name evidence="1" type="ORF">AVEN_260385_1</name>
</gene>